<dbReference type="Proteomes" id="UP000762676">
    <property type="component" value="Unassembled WGS sequence"/>
</dbReference>
<protein>
    <submittedName>
        <fullName evidence="2">Uncharacterized protein</fullName>
    </submittedName>
</protein>
<accession>A0AAV4EN55</accession>
<dbReference type="AlphaFoldDB" id="A0AAV4EN55"/>
<dbReference type="EMBL" id="BMAT01003789">
    <property type="protein sequence ID" value="GFR62279.1"/>
    <property type="molecule type" value="Genomic_DNA"/>
</dbReference>
<evidence type="ECO:0000313" key="2">
    <source>
        <dbReference type="EMBL" id="GFR62279.1"/>
    </source>
</evidence>
<evidence type="ECO:0000313" key="3">
    <source>
        <dbReference type="Proteomes" id="UP000762676"/>
    </source>
</evidence>
<keyword evidence="3" id="KW-1185">Reference proteome</keyword>
<comment type="caution">
    <text evidence="2">The sequence shown here is derived from an EMBL/GenBank/DDBJ whole genome shotgun (WGS) entry which is preliminary data.</text>
</comment>
<reference evidence="2 3" key="1">
    <citation type="journal article" date="2021" name="Elife">
        <title>Chloroplast acquisition without the gene transfer in kleptoplastic sea slugs, Plakobranchus ocellatus.</title>
        <authorList>
            <person name="Maeda T."/>
            <person name="Takahashi S."/>
            <person name="Yoshida T."/>
            <person name="Shimamura S."/>
            <person name="Takaki Y."/>
            <person name="Nagai Y."/>
            <person name="Toyoda A."/>
            <person name="Suzuki Y."/>
            <person name="Arimoto A."/>
            <person name="Ishii H."/>
            <person name="Satoh N."/>
            <person name="Nishiyama T."/>
            <person name="Hasebe M."/>
            <person name="Maruyama T."/>
            <person name="Minagawa J."/>
            <person name="Obokata J."/>
            <person name="Shigenobu S."/>
        </authorList>
    </citation>
    <scope>NUCLEOTIDE SEQUENCE [LARGE SCALE GENOMIC DNA]</scope>
</reference>
<feature type="chain" id="PRO_5043315718" evidence="1">
    <location>
        <begin position="25"/>
        <end position="287"/>
    </location>
</feature>
<gene>
    <name evidence="2" type="ORF">ElyMa_001867100</name>
</gene>
<proteinExistence type="predicted"/>
<organism evidence="2 3">
    <name type="scientific">Elysia marginata</name>
    <dbReference type="NCBI Taxonomy" id="1093978"/>
    <lineage>
        <taxon>Eukaryota</taxon>
        <taxon>Metazoa</taxon>
        <taxon>Spiralia</taxon>
        <taxon>Lophotrochozoa</taxon>
        <taxon>Mollusca</taxon>
        <taxon>Gastropoda</taxon>
        <taxon>Heterobranchia</taxon>
        <taxon>Euthyneura</taxon>
        <taxon>Panpulmonata</taxon>
        <taxon>Sacoglossa</taxon>
        <taxon>Placobranchoidea</taxon>
        <taxon>Plakobranchidae</taxon>
        <taxon>Elysia</taxon>
    </lineage>
</organism>
<feature type="signal peptide" evidence="1">
    <location>
        <begin position="1"/>
        <end position="24"/>
    </location>
</feature>
<evidence type="ECO:0000256" key="1">
    <source>
        <dbReference type="SAM" id="SignalP"/>
    </source>
</evidence>
<name>A0AAV4EN55_9GAST</name>
<keyword evidence="1" id="KW-0732">Signal</keyword>
<sequence>MRDQIVRRPNLWFAWCQSRLLVLGTSEVVSLWEACQHPKAYTVKKNQVYQVMSDGSDLNTTSTVISCKLTFSAETRVGRLCVRQDYPKILVADKLSLLSAKSQHDVIFACQSPYDQSWDDIEKCSYSSPIHIIFRNKNPSQPVDLRKVRFNLKVVDITSRHRKFDMTYEDCGKRYSLHHSEVSVYNRLNPQQQKRETAVQARSVCMLDFSKIPNEGRRICIVYIPLGRLDCSSDWKLLFLNQSPQPMYTLNCTNDPRATKPQAVCAPKNLDIVQLSHEVSFCLCLTA</sequence>